<organism evidence="1 2">
    <name type="scientific">Puccinia striiformis f. sp. tritici</name>
    <dbReference type="NCBI Taxonomy" id="168172"/>
    <lineage>
        <taxon>Eukaryota</taxon>
        <taxon>Fungi</taxon>
        <taxon>Dikarya</taxon>
        <taxon>Basidiomycota</taxon>
        <taxon>Pucciniomycotina</taxon>
        <taxon>Pucciniomycetes</taxon>
        <taxon>Pucciniales</taxon>
        <taxon>Pucciniaceae</taxon>
        <taxon>Puccinia</taxon>
    </lineage>
</organism>
<dbReference type="Proteomes" id="UP001060170">
    <property type="component" value="Chromosome 11"/>
</dbReference>
<evidence type="ECO:0000313" key="1">
    <source>
        <dbReference type="EMBL" id="KAI7943474.1"/>
    </source>
</evidence>
<gene>
    <name evidence="1" type="ORF">MJO28_011002</name>
</gene>
<name>A0ACC0E2W5_9BASI</name>
<reference evidence="2" key="2">
    <citation type="journal article" date="2018" name="Mol. Plant Microbe Interact.">
        <title>Genome sequence resources for the wheat stripe rust pathogen (Puccinia striiformis f. sp. tritici) and the barley stripe rust pathogen (Puccinia striiformis f. sp. hordei).</title>
        <authorList>
            <person name="Xia C."/>
            <person name="Wang M."/>
            <person name="Yin C."/>
            <person name="Cornejo O.E."/>
            <person name="Hulbert S.H."/>
            <person name="Chen X."/>
        </authorList>
    </citation>
    <scope>NUCLEOTIDE SEQUENCE [LARGE SCALE GENOMIC DNA]</scope>
    <source>
        <strain evidence="2">93-210</strain>
    </source>
</reference>
<accession>A0ACC0E2W5</accession>
<comment type="caution">
    <text evidence="1">The sequence shown here is derived from an EMBL/GenBank/DDBJ whole genome shotgun (WGS) entry which is preliminary data.</text>
</comment>
<reference evidence="1 2" key="3">
    <citation type="journal article" date="2022" name="Microbiol. Spectr.">
        <title>Folding features and dynamics of 3D genome architecture in plant fungal pathogens.</title>
        <authorList>
            <person name="Xia C."/>
        </authorList>
    </citation>
    <scope>NUCLEOTIDE SEQUENCE [LARGE SCALE GENOMIC DNA]</scope>
    <source>
        <strain evidence="1 2">93-210</strain>
    </source>
</reference>
<dbReference type="EMBL" id="CM045875">
    <property type="protein sequence ID" value="KAI7943474.1"/>
    <property type="molecule type" value="Genomic_DNA"/>
</dbReference>
<proteinExistence type="predicted"/>
<evidence type="ECO:0000313" key="2">
    <source>
        <dbReference type="Proteomes" id="UP001060170"/>
    </source>
</evidence>
<reference evidence="2" key="1">
    <citation type="journal article" date="2018" name="BMC Genomics">
        <title>Genomic insights into host adaptation between the wheat stripe rust pathogen (Puccinia striiformis f. sp. tritici) and the barley stripe rust pathogen (Puccinia striiformis f. sp. hordei).</title>
        <authorList>
            <person name="Xia C."/>
            <person name="Wang M."/>
            <person name="Yin C."/>
            <person name="Cornejo O.E."/>
            <person name="Hulbert S.H."/>
            <person name="Chen X."/>
        </authorList>
    </citation>
    <scope>NUCLEOTIDE SEQUENCE [LARGE SCALE GENOMIC DNA]</scope>
    <source>
        <strain evidence="2">93-210</strain>
    </source>
</reference>
<keyword evidence="2" id="KW-1185">Reference proteome</keyword>
<protein>
    <submittedName>
        <fullName evidence="1">Uncharacterized protein</fullName>
    </submittedName>
</protein>
<sequence>MEAPPPTKTNTKTKTKEMAPKTTTTAAAVDKNKKNKKKKNANRILAIQRFAESVHLVQGFADTLDAIPPSLTRSISDLKELDAVLDSPLNQLNQSLNQLIQSLKQPQSIQPKQRLELIRTLVSDIQRYKLGAQDKIRVANGTCESLSHHIRQLDTTTSLLISSLPPSLESQLPPSTFPTGYPKLSGSLRSKPIGGVWQNSNPSNLQQPSPPSIPTREFINFHHHHHHDSPLRHPQPPLPKRPRLNDPDLLEPSGSKPSLDQHIYSQSIHDKNRTIHDGNTRTLAPQHSQSPNLTSTTTATAKTKRARIPSALVDTNPDNEDWSKPPVTVPGTKKRVRKSNPTGSVGKNQLGEDQSTKIPESLKPNGIGSTQYTTSPSIQPNSKLTTTTTTTTTTNNNSSTVGGSSTTGRKTATGVRQTTVTKPDGTIVTTGPPAKRAYTKRSTLTNPAGTTGAAKGKRANTKKVPPSEVGTSNELIIPKDPSLSRKNDPAKKSHNSLAKSVVRLEDVLEAGQTTGTTIKARQRKTTNNSNSIGNSEILKRDGDLDSDLSSRHPHSHPLPLPLPSEPHPQPTQSGDNHNRTKSNSSSNKKRHEDDNNNNNKREEEVENRSDFNHSSPSIGSGSSSSTKAYCFCKGQVYGDRMVACDNSECPIEWFHYQCAGLTEDPTGNWFCPDCKSLGFGSTINHDDRRDIMHSNHHQNLVNSSSASFGTLPHLQSSSSGHPSHL</sequence>